<evidence type="ECO:0000259" key="1">
    <source>
        <dbReference type="Pfam" id="PF00535"/>
    </source>
</evidence>
<dbReference type="CDD" id="cd00761">
    <property type="entry name" value="Glyco_tranf_GTA_type"/>
    <property type="match status" value="1"/>
</dbReference>
<evidence type="ECO:0000313" key="2">
    <source>
        <dbReference type="EMBL" id="SOB60082.1"/>
    </source>
</evidence>
<dbReference type="InterPro" id="IPR029044">
    <property type="entry name" value="Nucleotide-diphossugar_trans"/>
</dbReference>
<dbReference type="Gene3D" id="3.90.550.10">
    <property type="entry name" value="Spore Coat Polysaccharide Biosynthesis Protein SpsA, Chain A"/>
    <property type="match status" value="2"/>
</dbReference>
<dbReference type="OrthoDB" id="5291101at2"/>
<dbReference type="SUPFAM" id="SSF53448">
    <property type="entry name" value="Nucleotide-diphospho-sugar transferases"/>
    <property type="match status" value="2"/>
</dbReference>
<dbReference type="RefSeq" id="WP_162291185.1">
    <property type="nucleotide sequence ID" value="NZ_LT907975.1"/>
</dbReference>
<dbReference type="PANTHER" id="PTHR43179:SF7">
    <property type="entry name" value="RHAMNOSYLTRANSFERASE WBBL"/>
    <property type="match status" value="1"/>
</dbReference>
<dbReference type="PANTHER" id="PTHR43179">
    <property type="entry name" value="RHAMNOSYLTRANSFERASE WBBL"/>
    <property type="match status" value="1"/>
</dbReference>
<feature type="domain" description="Glycosyltransferase 2-like" evidence="1">
    <location>
        <begin position="426"/>
        <end position="524"/>
    </location>
</feature>
<dbReference type="KEGG" id="pprf:DPRO_3170"/>
<sequence>MSTSVNDTIQASIIIPLFNRADLTRNCWNSIIERTGDIRYEVIFVDNASTDETPSFLEAIKGNANPLVTVLTNAKNEGFARACNQGVEAARSEVVVLLNNDTVVHENWLAPLLEELATHPETGVVGSRLLYPDGTIQHAGVCIDRKHIPFHPFVGAAFDDPRVCERRSFRIVTGACMALRKAEFTDLGGFDAGYINGHEDVDLCLRYDELGKHSVYRPDSVVTHFESQSDGRMDHCQPNTHRTLRRWHNRLMQDDFNYDFIESERQRAQSPLCIAIKTPTINKRAELSPTGVKAEAIARGLSRMGHNVEIHANPDWGLDDRKQDITIVLPGITPYLPKPYSRTLLWLSNHKQLRAVGEKALSSYQLVICTPDLVDTLPDRTQALTLPSLNNDLSQEDLDTLEAALLKQATQEPPAQNISEPSGKVSVLMPTYNRRKTLGAAIRSVIAQNYSNWELIVVNDGGEDVSDIIEAFNDKRITYHDNERGSKGKAVNTAFSLSTGEYIAYLDDDDVWYPHHLERAMFMLCNMPGVDMTYSDTVNTTKEACGDTHKITSSLPVQSPQVTFADLLETNCIPGITVVHSRTLFETVGGMDEKLKVLIDFDMWRRLAMVTSPYHVSEATAEHFIRPAKTTTGEGQITNLHLASRREYLANACRVLRKKMPTTLSARLQSLQHDIRKKVQALFLQAQGDYFSEKGEHQRAAASYKLAGTLTLNLSRKLINRSLSQTNTLEEQ</sequence>
<protein>
    <recommendedName>
        <fullName evidence="1">Glycosyltransferase 2-like domain-containing protein</fullName>
    </recommendedName>
</protein>
<dbReference type="AlphaFoldDB" id="A0A2C8FD35"/>
<dbReference type="EMBL" id="LT907975">
    <property type="protein sequence ID" value="SOB60082.1"/>
    <property type="molecule type" value="Genomic_DNA"/>
</dbReference>
<organism evidence="2 3">
    <name type="scientific">Pseudodesulfovibrio profundus</name>
    <dbReference type="NCBI Taxonomy" id="57320"/>
    <lineage>
        <taxon>Bacteria</taxon>
        <taxon>Pseudomonadati</taxon>
        <taxon>Thermodesulfobacteriota</taxon>
        <taxon>Desulfovibrionia</taxon>
        <taxon>Desulfovibrionales</taxon>
        <taxon>Desulfovibrionaceae</taxon>
    </lineage>
</organism>
<reference evidence="3" key="1">
    <citation type="submission" date="2017-09" db="EMBL/GenBank/DDBJ databases">
        <authorList>
            <person name="Regsiter A."/>
            <person name="William W."/>
        </authorList>
    </citation>
    <scope>NUCLEOTIDE SEQUENCE [LARGE SCALE GENOMIC DNA]</scope>
    <source>
        <strain evidence="3">500-1</strain>
    </source>
</reference>
<name>A0A2C8FD35_9BACT</name>
<proteinExistence type="predicted"/>
<dbReference type="InterPro" id="IPR001173">
    <property type="entry name" value="Glyco_trans_2-like"/>
</dbReference>
<evidence type="ECO:0000313" key="3">
    <source>
        <dbReference type="Proteomes" id="UP000219215"/>
    </source>
</evidence>
<accession>A0A2C8FD35</accession>
<dbReference type="Pfam" id="PF00535">
    <property type="entry name" value="Glycos_transf_2"/>
    <property type="match status" value="2"/>
</dbReference>
<dbReference type="Proteomes" id="UP000219215">
    <property type="component" value="Chromosome DPRO"/>
</dbReference>
<gene>
    <name evidence="2" type="ORF">DPRO_3170</name>
</gene>
<feature type="domain" description="Glycosyltransferase 2-like" evidence="1">
    <location>
        <begin position="12"/>
        <end position="135"/>
    </location>
</feature>
<keyword evidence="3" id="KW-1185">Reference proteome</keyword>
<dbReference type="CDD" id="cd04186">
    <property type="entry name" value="GT_2_like_c"/>
    <property type="match status" value="1"/>
</dbReference>